<evidence type="ECO:0000313" key="2">
    <source>
        <dbReference type="Proteomes" id="UP001374535"/>
    </source>
</evidence>
<evidence type="ECO:0000313" key="1">
    <source>
        <dbReference type="EMBL" id="WVZ08823.1"/>
    </source>
</evidence>
<dbReference type="AlphaFoldDB" id="A0AAQ3RXK8"/>
<gene>
    <name evidence="1" type="ORF">V8G54_022169</name>
</gene>
<name>A0AAQ3RXK8_VIGMU</name>
<dbReference type="EMBL" id="CP144695">
    <property type="protein sequence ID" value="WVZ08823.1"/>
    <property type="molecule type" value="Genomic_DNA"/>
</dbReference>
<accession>A0AAQ3RXK8</accession>
<reference evidence="1 2" key="1">
    <citation type="journal article" date="2023" name="Life. Sci Alliance">
        <title>Evolutionary insights into 3D genome organization and epigenetic landscape of Vigna mungo.</title>
        <authorList>
            <person name="Junaid A."/>
            <person name="Singh B."/>
            <person name="Bhatia S."/>
        </authorList>
    </citation>
    <scope>NUCLEOTIDE SEQUENCE [LARGE SCALE GENOMIC DNA]</scope>
    <source>
        <strain evidence="1">Urdbean</strain>
    </source>
</reference>
<dbReference type="PANTHER" id="PTHR31860">
    <property type="entry name" value="HEAT-INDUCIBLE TRANSCRIPTION REPRESSOR (DUF639)-RELATED"/>
    <property type="match status" value="1"/>
</dbReference>
<proteinExistence type="predicted"/>
<keyword evidence="2" id="KW-1185">Reference proteome</keyword>
<dbReference type="PANTHER" id="PTHR31860:SF5">
    <property type="entry name" value="ARGH (DUF639)"/>
    <property type="match status" value="1"/>
</dbReference>
<protein>
    <submittedName>
        <fullName evidence="1">Uncharacterized protein</fullName>
    </submittedName>
</protein>
<dbReference type="Proteomes" id="UP001374535">
    <property type="component" value="Chromosome 6"/>
</dbReference>
<organism evidence="1 2">
    <name type="scientific">Vigna mungo</name>
    <name type="common">Black gram</name>
    <name type="synonym">Phaseolus mungo</name>
    <dbReference type="NCBI Taxonomy" id="3915"/>
    <lineage>
        <taxon>Eukaryota</taxon>
        <taxon>Viridiplantae</taxon>
        <taxon>Streptophyta</taxon>
        <taxon>Embryophyta</taxon>
        <taxon>Tracheophyta</taxon>
        <taxon>Spermatophyta</taxon>
        <taxon>Magnoliopsida</taxon>
        <taxon>eudicotyledons</taxon>
        <taxon>Gunneridae</taxon>
        <taxon>Pentapetalae</taxon>
        <taxon>rosids</taxon>
        <taxon>fabids</taxon>
        <taxon>Fabales</taxon>
        <taxon>Fabaceae</taxon>
        <taxon>Papilionoideae</taxon>
        <taxon>50 kb inversion clade</taxon>
        <taxon>NPAAA clade</taxon>
        <taxon>indigoferoid/millettioid clade</taxon>
        <taxon>Phaseoleae</taxon>
        <taxon>Vigna</taxon>
    </lineage>
</organism>
<sequence length="105" mass="11833">MGDYCKNLIEFCSGKAVNGMCHNIKENIYDGSFSRLTYDMMLAWERPSYFDEELTVFIEVPDKKPSTDVGDACKDNVGNHKAACSKRNAKNITSCPNKILNIFPI</sequence>